<dbReference type="STRING" id="1441469.A0A225AV68"/>
<evidence type="ECO:0000256" key="1">
    <source>
        <dbReference type="SAM" id="MobiDB-lite"/>
    </source>
</evidence>
<accession>A0A225AV68</accession>
<feature type="compositionally biased region" description="Polar residues" evidence="1">
    <location>
        <begin position="148"/>
        <end position="169"/>
    </location>
</feature>
<reference evidence="2 3" key="1">
    <citation type="submission" date="2015-06" db="EMBL/GenBank/DDBJ databases">
        <title>Talaromyces atroroseus IBT 11181 draft genome.</title>
        <authorList>
            <person name="Rasmussen K.B."/>
            <person name="Rasmussen S."/>
            <person name="Petersen B."/>
            <person name="Sicheritz-Ponten T."/>
            <person name="Mortensen U.H."/>
            <person name="Thrane U."/>
        </authorList>
    </citation>
    <scope>NUCLEOTIDE SEQUENCE [LARGE SCALE GENOMIC DNA]</scope>
    <source>
        <strain evidence="2 3">IBT 11181</strain>
    </source>
</reference>
<keyword evidence="3" id="KW-1185">Reference proteome</keyword>
<proteinExistence type="predicted"/>
<dbReference type="Proteomes" id="UP000214365">
    <property type="component" value="Unassembled WGS sequence"/>
</dbReference>
<feature type="region of interest" description="Disordered" evidence="1">
    <location>
        <begin position="148"/>
        <end position="178"/>
    </location>
</feature>
<dbReference type="AlphaFoldDB" id="A0A225AV68"/>
<organism evidence="2 3">
    <name type="scientific">Talaromyces atroroseus</name>
    <dbReference type="NCBI Taxonomy" id="1441469"/>
    <lineage>
        <taxon>Eukaryota</taxon>
        <taxon>Fungi</taxon>
        <taxon>Dikarya</taxon>
        <taxon>Ascomycota</taxon>
        <taxon>Pezizomycotina</taxon>
        <taxon>Eurotiomycetes</taxon>
        <taxon>Eurotiomycetidae</taxon>
        <taxon>Eurotiales</taxon>
        <taxon>Trichocomaceae</taxon>
        <taxon>Talaromyces</taxon>
        <taxon>Talaromyces sect. Trachyspermi</taxon>
    </lineage>
</organism>
<sequence length="178" mass="20276">MAYVLEPEIDQPTAELIVQLQLEDAAFYFESSKRKSRHPTSEETAFQLHNEELDGAFQFLADRRMAMSFAAAVQADGQTLANSQIEEDTATKDRDIASHWVENGSPVTLEDPQKESTALDDEILAKLQILYMSGLEGYHAIESVENTSTEIEQPESSTWAAQRNRQLSRQLHRYRKRE</sequence>
<protein>
    <submittedName>
        <fullName evidence="2">Uncharacterized protein</fullName>
    </submittedName>
</protein>
<dbReference type="GeneID" id="31002562"/>
<dbReference type="OrthoDB" id="10009520at2759"/>
<name>A0A225AV68_TALAT</name>
<gene>
    <name evidence="2" type="ORF">UA08_02807</name>
</gene>
<evidence type="ECO:0000313" key="3">
    <source>
        <dbReference type="Proteomes" id="UP000214365"/>
    </source>
</evidence>
<dbReference type="EMBL" id="LFMY01000003">
    <property type="protein sequence ID" value="OKL62264.1"/>
    <property type="molecule type" value="Genomic_DNA"/>
</dbReference>
<dbReference type="RefSeq" id="XP_020122385.1">
    <property type="nucleotide sequence ID" value="XM_020264889.1"/>
</dbReference>
<evidence type="ECO:0000313" key="2">
    <source>
        <dbReference type="EMBL" id="OKL62264.1"/>
    </source>
</evidence>
<comment type="caution">
    <text evidence="2">The sequence shown here is derived from an EMBL/GenBank/DDBJ whole genome shotgun (WGS) entry which is preliminary data.</text>
</comment>